<dbReference type="PRINTS" id="PR00413">
    <property type="entry name" value="HADHALOGNASE"/>
</dbReference>
<keyword evidence="5" id="KW-0378">Hydrolase</keyword>
<evidence type="ECO:0000313" key="6">
    <source>
        <dbReference type="Proteomes" id="UP000238392"/>
    </source>
</evidence>
<dbReference type="InterPro" id="IPR036412">
    <property type="entry name" value="HAD-like_sf"/>
</dbReference>
<evidence type="ECO:0000256" key="4">
    <source>
        <dbReference type="ARBA" id="ARBA00022842"/>
    </source>
</evidence>
<evidence type="ECO:0000256" key="3">
    <source>
        <dbReference type="ARBA" id="ARBA00022723"/>
    </source>
</evidence>
<dbReference type="PANTHER" id="PTHR46193:SF10">
    <property type="entry name" value="6-PHOSPHOGLUCONATE PHOSPHATASE"/>
    <property type="match status" value="1"/>
</dbReference>
<dbReference type="InterPro" id="IPR023198">
    <property type="entry name" value="PGP-like_dom2"/>
</dbReference>
<dbReference type="SFLD" id="SFLDS00003">
    <property type="entry name" value="Haloacid_Dehalogenase"/>
    <property type="match status" value="1"/>
</dbReference>
<dbReference type="InterPro" id="IPR051600">
    <property type="entry name" value="Beta-PGM-like"/>
</dbReference>
<dbReference type="InterPro" id="IPR023214">
    <property type="entry name" value="HAD_sf"/>
</dbReference>
<dbReference type="EMBL" id="PVTQ01000010">
    <property type="protein sequence ID" value="PRY87323.1"/>
    <property type="molecule type" value="Genomic_DNA"/>
</dbReference>
<dbReference type="RefSeq" id="WP_106266061.1">
    <property type="nucleotide sequence ID" value="NZ_PVTQ01000010.1"/>
</dbReference>
<sequence length="225" mass="24130">MPQAVIFDLDGCLVDSEPLSIGAIAEEIRDMGVTDVTYDYIRDRFLGVSMQVICQHVAEQTGKACAEDFVDRVETRLFARYATDLRQIDGAAAMLDDLKAKGIPVAIATGGSIRRMHETLRISKLAPYFTGTAFSADQVAQGKPAPDLFLFAAQEMGVDPAACVVMEDSPHGVQGARAAGMRAVGFVGGSHLAPMRDSHRDLLRSKGAGIVCQTIPETLTALMLE</sequence>
<protein>
    <submittedName>
        <fullName evidence="5">HAD superfamily hydrolase (TIGR01509 family)</fullName>
    </submittedName>
</protein>
<dbReference type="SUPFAM" id="SSF56784">
    <property type="entry name" value="HAD-like"/>
    <property type="match status" value="1"/>
</dbReference>
<dbReference type="Pfam" id="PF00702">
    <property type="entry name" value="Hydrolase"/>
    <property type="match status" value="1"/>
</dbReference>
<name>A0A2T0WKU0_9RHOB</name>
<dbReference type="OrthoDB" id="9797743at2"/>
<comment type="caution">
    <text evidence="5">The sequence shown here is derived from an EMBL/GenBank/DDBJ whole genome shotgun (WGS) entry which is preliminary data.</text>
</comment>
<keyword evidence="4" id="KW-0460">Magnesium</keyword>
<evidence type="ECO:0000256" key="2">
    <source>
        <dbReference type="ARBA" id="ARBA00006171"/>
    </source>
</evidence>
<comment type="cofactor">
    <cofactor evidence="1">
        <name>Mg(2+)</name>
        <dbReference type="ChEBI" id="CHEBI:18420"/>
    </cofactor>
</comment>
<dbReference type="PANTHER" id="PTHR46193">
    <property type="entry name" value="6-PHOSPHOGLUCONATE PHOSPHATASE"/>
    <property type="match status" value="1"/>
</dbReference>
<dbReference type="Gene3D" id="3.40.50.1000">
    <property type="entry name" value="HAD superfamily/HAD-like"/>
    <property type="match status" value="1"/>
</dbReference>
<dbReference type="InterPro" id="IPR006439">
    <property type="entry name" value="HAD-SF_hydro_IA"/>
</dbReference>
<evidence type="ECO:0000256" key="1">
    <source>
        <dbReference type="ARBA" id="ARBA00001946"/>
    </source>
</evidence>
<dbReference type="GO" id="GO:0016787">
    <property type="term" value="F:hydrolase activity"/>
    <property type="evidence" value="ECO:0007669"/>
    <property type="project" value="UniProtKB-KW"/>
</dbReference>
<evidence type="ECO:0000313" key="5">
    <source>
        <dbReference type="EMBL" id="PRY87323.1"/>
    </source>
</evidence>
<dbReference type="GO" id="GO:0046872">
    <property type="term" value="F:metal ion binding"/>
    <property type="evidence" value="ECO:0007669"/>
    <property type="project" value="UniProtKB-KW"/>
</dbReference>
<reference evidence="5 6" key="1">
    <citation type="submission" date="2018-03" db="EMBL/GenBank/DDBJ databases">
        <title>Genomic Encyclopedia of Archaeal and Bacterial Type Strains, Phase II (KMG-II): from individual species to whole genera.</title>
        <authorList>
            <person name="Goeker M."/>
        </authorList>
    </citation>
    <scope>NUCLEOTIDE SEQUENCE [LARGE SCALE GENOMIC DNA]</scope>
    <source>
        <strain evidence="5 6">DSM 100212</strain>
    </source>
</reference>
<comment type="similarity">
    <text evidence="2">Belongs to the HAD-like hydrolase superfamily. CbbY/CbbZ/Gph/YieH family.</text>
</comment>
<dbReference type="AlphaFoldDB" id="A0A2T0WKU0"/>
<organism evidence="5 6">
    <name type="scientific">Donghicola tyrosinivorans</name>
    <dbReference type="NCBI Taxonomy" id="1652492"/>
    <lineage>
        <taxon>Bacteria</taxon>
        <taxon>Pseudomonadati</taxon>
        <taxon>Pseudomonadota</taxon>
        <taxon>Alphaproteobacteria</taxon>
        <taxon>Rhodobacterales</taxon>
        <taxon>Roseobacteraceae</taxon>
        <taxon>Donghicola</taxon>
    </lineage>
</organism>
<keyword evidence="3" id="KW-0479">Metal-binding</keyword>
<dbReference type="SFLD" id="SFLDG01129">
    <property type="entry name" value="C1.5:_HAD__Beta-PGM__Phosphata"/>
    <property type="match status" value="1"/>
</dbReference>
<dbReference type="SFLD" id="SFLDG01135">
    <property type="entry name" value="C1.5.6:_HAD__Beta-PGM__Phospha"/>
    <property type="match status" value="1"/>
</dbReference>
<gene>
    <name evidence="5" type="ORF">CLV74_11097</name>
</gene>
<dbReference type="NCBIfam" id="TIGR01509">
    <property type="entry name" value="HAD-SF-IA-v3"/>
    <property type="match status" value="1"/>
</dbReference>
<accession>A0A2T0WKU0</accession>
<proteinExistence type="inferred from homology"/>
<dbReference type="Gene3D" id="1.10.150.240">
    <property type="entry name" value="Putative phosphatase, domain 2"/>
    <property type="match status" value="1"/>
</dbReference>
<dbReference type="Proteomes" id="UP000238392">
    <property type="component" value="Unassembled WGS sequence"/>
</dbReference>
<keyword evidence="6" id="KW-1185">Reference proteome</keyword>